<keyword evidence="5" id="KW-0325">Glycoprotein</keyword>
<dbReference type="Gene3D" id="3.20.20.80">
    <property type="entry name" value="Glycosidases"/>
    <property type="match status" value="1"/>
</dbReference>
<keyword evidence="4 7" id="KW-0378">Hydrolase</keyword>
<dbReference type="GO" id="GO:0030203">
    <property type="term" value="P:glycosaminoglycan metabolic process"/>
    <property type="evidence" value="ECO:0007669"/>
    <property type="project" value="TreeGrafter"/>
</dbReference>
<dbReference type="InterPro" id="IPR025705">
    <property type="entry name" value="Beta_hexosaminidase_sua/sub"/>
</dbReference>
<evidence type="ECO:0000256" key="2">
    <source>
        <dbReference type="ARBA" id="ARBA00006285"/>
    </source>
</evidence>
<dbReference type="InterPro" id="IPR029018">
    <property type="entry name" value="Hex-like_dom2"/>
</dbReference>
<feature type="signal peptide" evidence="9">
    <location>
        <begin position="1"/>
        <end position="22"/>
    </location>
</feature>
<dbReference type="Gene3D" id="3.30.379.10">
    <property type="entry name" value="Chitobiase/beta-hexosaminidase domain 2-like"/>
    <property type="match status" value="1"/>
</dbReference>
<evidence type="ECO:0000256" key="4">
    <source>
        <dbReference type="ARBA" id="ARBA00022801"/>
    </source>
</evidence>
<dbReference type="InterPro" id="IPR017853">
    <property type="entry name" value="GH"/>
</dbReference>
<dbReference type="PANTHER" id="PTHR22600:SF26">
    <property type="entry name" value="BETA-N-ACETYLHEXOSAMINIDASE"/>
    <property type="match status" value="1"/>
</dbReference>
<keyword evidence="3 9" id="KW-0732">Signal</keyword>
<comment type="catalytic activity">
    <reaction evidence="1 7">
        <text>Hydrolysis of terminal non-reducing N-acetyl-D-hexosamine residues in N-acetyl-beta-D-hexosaminides.</text>
        <dbReference type="EC" id="3.2.1.52"/>
    </reaction>
</comment>
<evidence type="ECO:0000256" key="5">
    <source>
        <dbReference type="ARBA" id="ARBA00023180"/>
    </source>
</evidence>
<dbReference type="AlphaFoldDB" id="A0A4Q9PTP0"/>
<evidence type="ECO:0000256" key="1">
    <source>
        <dbReference type="ARBA" id="ARBA00001231"/>
    </source>
</evidence>
<name>A0A4Q9PTP0_9APHY</name>
<dbReference type="InterPro" id="IPR029019">
    <property type="entry name" value="HEX_eukaryotic_N"/>
</dbReference>
<evidence type="ECO:0000256" key="8">
    <source>
        <dbReference type="PIRSR" id="PIRSR001093-1"/>
    </source>
</evidence>
<dbReference type="SUPFAM" id="SSF55545">
    <property type="entry name" value="beta-N-acetylhexosaminidase-like domain"/>
    <property type="match status" value="1"/>
</dbReference>
<dbReference type="PRINTS" id="PR00738">
    <property type="entry name" value="GLHYDRLASE20"/>
</dbReference>
<dbReference type="EC" id="3.2.1.52" evidence="7"/>
<organism evidence="12 13">
    <name type="scientific">Dichomitus squalens</name>
    <dbReference type="NCBI Taxonomy" id="114155"/>
    <lineage>
        <taxon>Eukaryota</taxon>
        <taxon>Fungi</taxon>
        <taxon>Dikarya</taxon>
        <taxon>Basidiomycota</taxon>
        <taxon>Agaricomycotina</taxon>
        <taxon>Agaricomycetes</taxon>
        <taxon>Polyporales</taxon>
        <taxon>Polyporaceae</taxon>
        <taxon>Dichomitus</taxon>
    </lineage>
</organism>
<evidence type="ECO:0000259" key="10">
    <source>
        <dbReference type="Pfam" id="PF00728"/>
    </source>
</evidence>
<dbReference type="Pfam" id="PF14845">
    <property type="entry name" value="Glycohydro_20b2"/>
    <property type="match status" value="1"/>
</dbReference>
<dbReference type="SUPFAM" id="SSF51445">
    <property type="entry name" value="(Trans)glycosidases"/>
    <property type="match status" value="1"/>
</dbReference>
<dbReference type="Pfam" id="PF00728">
    <property type="entry name" value="Glyco_hydro_20"/>
    <property type="match status" value="1"/>
</dbReference>
<sequence>MILRNWLAMVLLLSPAPRYTTALWPIPSSLSRGATAVKLSSVFDIHIDISSPPADLVAAVSRTRSRITTDRFQRLVIGRSTTDISSISSARTLTSLSLALHPGSLVRSIADETNQPITSRSEVYSLAITGDRPSAILIANSTLGLFRGLATFEQLWYDLNGTKYLLDGGIDIVDQPAFPYRGFSFDTSRNFYPVADILRTIDAMSWVKLSILYWHVIDSQSFPLHVEAYPELAEKGAYSAEEIYSQNDIRTIVQYANERGVDVVMELDSPGHTTAIGAAHPELIACAAKSPWASYASEPPAGQLRIASPATVEFAKTLFDSVASVLPSKMMSSGGDEVNLPCWEEDEETETDLAERNITIADALNDFVQAVQGVITSHGKTPFIKSDMVLTHNVPVVNDTVVVVWQTSEDAVSVAERNLRFIHQPSNYFYLDCGAGEWLGNDVLGNSWCDPFKTWQRAYSFDPLANLTEDQHHLVLGGQMPIWSEQSSPENLDPIIWPRLAVAAEVFWTGATLPDGSPRLGPNATSGRNALARLNELRYRLVDRGVSAIALQPKWCVLRPGECDLDS</sequence>
<dbReference type="GO" id="GO:0004563">
    <property type="term" value="F:beta-N-acetylhexosaminidase activity"/>
    <property type="evidence" value="ECO:0007669"/>
    <property type="project" value="UniProtKB-EC"/>
</dbReference>
<dbReference type="GO" id="GO:0016020">
    <property type="term" value="C:membrane"/>
    <property type="evidence" value="ECO:0007669"/>
    <property type="project" value="TreeGrafter"/>
</dbReference>
<evidence type="ECO:0000256" key="9">
    <source>
        <dbReference type="SAM" id="SignalP"/>
    </source>
</evidence>
<dbReference type="STRING" id="114155.A0A4Q9PTP0"/>
<evidence type="ECO:0000256" key="3">
    <source>
        <dbReference type="ARBA" id="ARBA00022729"/>
    </source>
</evidence>
<reference evidence="12 13" key="1">
    <citation type="submission" date="2019-01" db="EMBL/GenBank/DDBJ databases">
        <title>Draft genome sequences of three monokaryotic isolates of the white-rot basidiomycete fungus Dichomitus squalens.</title>
        <authorList>
            <consortium name="DOE Joint Genome Institute"/>
            <person name="Lopez S.C."/>
            <person name="Andreopoulos B."/>
            <person name="Pangilinan J."/>
            <person name="Lipzen A."/>
            <person name="Riley R."/>
            <person name="Ahrendt S."/>
            <person name="Ng V."/>
            <person name="Barry K."/>
            <person name="Daum C."/>
            <person name="Grigoriev I.V."/>
            <person name="Hilden K.S."/>
            <person name="Makela M.R."/>
            <person name="de Vries R.P."/>
        </authorList>
    </citation>
    <scope>NUCLEOTIDE SEQUENCE [LARGE SCALE GENOMIC DNA]</scope>
    <source>
        <strain evidence="12 13">CBS 464.89</strain>
    </source>
</reference>
<dbReference type="PIRSF" id="PIRSF001093">
    <property type="entry name" value="B-hxosamndse_ab_euk"/>
    <property type="match status" value="1"/>
</dbReference>
<evidence type="ECO:0000313" key="13">
    <source>
        <dbReference type="Proteomes" id="UP000292082"/>
    </source>
</evidence>
<gene>
    <name evidence="12" type="ORF">BD310DRAFT_928536</name>
</gene>
<dbReference type="Proteomes" id="UP000292082">
    <property type="component" value="Unassembled WGS sequence"/>
</dbReference>
<feature type="domain" description="Beta-hexosaminidase eukaryotic type N-terminal" evidence="11">
    <location>
        <begin position="23"/>
        <end position="155"/>
    </location>
</feature>
<dbReference type="GO" id="GO:0005975">
    <property type="term" value="P:carbohydrate metabolic process"/>
    <property type="evidence" value="ECO:0007669"/>
    <property type="project" value="InterPro"/>
</dbReference>
<feature type="active site" description="Proton donor" evidence="8">
    <location>
        <position position="337"/>
    </location>
</feature>
<accession>A0A4Q9PTP0</accession>
<comment type="similarity">
    <text evidence="2 7">Belongs to the glycosyl hydrolase 20 family.</text>
</comment>
<dbReference type="EMBL" id="ML145132">
    <property type="protein sequence ID" value="TBU57872.1"/>
    <property type="molecule type" value="Genomic_DNA"/>
</dbReference>
<evidence type="ECO:0000256" key="6">
    <source>
        <dbReference type="ARBA" id="ARBA00023295"/>
    </source>
</evidence>
<feature type="domain" description="Glycoside hydrolase family 20 catalytic" evidence="10">
    <location>
        <begin position="178"/>
        <end position="510"/>
    </location>
</feature>
<keyword evidence="13" id="KW-1185">Reference proteome</keyword>
<keyword evidence="6 7" id="KW-0326">Glycosidase</keyword>
<evidence type="ECO:0000313" key="12">
    <source>
        <dbReference type="EMBL" id="TBU57872.1"/>
    </source>
</evidence>
<feature type="chain" id="PRO_5020742804" description="Beta-hexosaminidase" evidence="9">
    <location>
        <begin position="23"/>
        <end position="567"/>
    </location>
</feature>
<evidence type="ECO:0000259" key="11">
    <source>
        <dbReference type="Pfam" id="PF14845"/>
    </source>
</evidence>
<protein>
    <recommendedName>
        <fullName evidence="7">Beta-hexosaminidase</fullName>
        <ecNumber evidence="7">3.2.1.52</ecNumber>
    </recommendedName>
</protein>
<dbReference type="InterPro" id="IPR015883">
    <property type="entry name" value="Glyco_hydro_20_cat"/>
</dbReference>
<dbReference type="FunFam" id="3.20.20.80:FF:000063">
    <property type="entry name" value="Beta-hexosaminidase"/>
    <property type="match status" value="1"/>
</dbReference>
<dbReference type="PANTHER" id="PTHR22600">
    <property type="entry name" value="BETA-HEXOSAMINIDASE"/>
    <property type="match status" value="1"/>
</dbReference>
<evidence type="ECO:0000256" key="7">
    <source>
        <dbReference type="PIRNR" id="PIRNR001093"/>
    </source>
</evidence>
<proteinExistence type="inferred from homology"/>